<accession>A0A0F7PVN5</accession>
<dbReference type="InterPro" id="IPR002575">
    <property type="entry name" value="Aminoglycoside_PTrfase"/>
</dbReference>
<protein>
    <recommendedName>
        <fullName evidence="1">Aminoglycoside phosphotransferase domain-containing protein</fullName>
    </recommendedName>
</protein>
<reference evidence="2 3" key="1">
    <citation type="submission" date="2015-05" db="EMBL/GenBank/DDBJ databases">
        <title>Complete genome sequence of Lactobacillus salivarius Ren, a probiotic strain with antitumor activity.</title>
        <authorList>
            <person name="Sun E."/>
            <person name="Zhao L."/>
            <person name="Liu S."/>
            <person name="Zhang M."/>
            <person name="Guo H."/>
            <person name="Ren F."/>
        </authorList>
    </citation>
    <scope>NUCLEOTIDE SEQUENCE [LARGE SCALE GENOMIC DNA]</scope>
    <source>
        <strain evidence="2 3">Ren</strain>
    </source>
</reference>
<gene>
    <name evidence="2" type="ORF">LsR_00619</name>
</gene>
<evidence type="ECO:0000259" key="1">
    <source>
        <dbReference type="Pfam" id="PF01636"/>
    </source>
</evidence>
<evidence type="ECO:0000313" key="3">
    <source>
        <dbReference type="Proteomes" id="UP000035027"/>
    </source>
</evidence>
<dbReference type="Proteomes" id="UP000035027">
    <property type="component" value="Chromosome"/>
</dbReference>
<dbReference type="EMBL" id="CP011403">
    <property type="protein sequence ID" value="AKI04166.1"/>
    <property type="molecule type" value="Genomic_DNA"/>
</dbReference>
<evidence type="ECO:0000313" key="2">
    <source>
        <dbReference type="EMBL" id="AKI04166.1"/>
    </source>
</evidence>
<sequence>MTEGNYGEVGTMDGIDFLIEFLNDYYKAKLKNIHDIAGNVHLSGYSELYKKDLFVKIFSNKDMFYAEQHVNQVYYPEIYLDSVIFEDNYVVVLKDRQLEDTDKKKISREQAYLYGNLLADFHNKLTGNVSVYEDKSSLGEQIDTLVKTLQNTEYIDDINVVNKIIKERLEKTQLEYELLPRVVLHGDFSIRNIKKYQDQVILIDFERSRIGVAYQDFVKFFFNEVKDLDLRNAFLKGYRENRPFEIPSETLQSVLLFKTALEILNFHLSHPEKKFGRMADDMLVAIKEDKGFLEL</sequence>
<dbReference type="PATRIC" id="fig|1194971.3.peg.616"/>
<dbReference type="InterPro" id="IPR011009">
    <property type="entry name" value="Kinase-like_dom_sf"/>
</dbReference>
<feature type="domain" description="Aminoglycoside phosphotransferase" evidence="1">
    <location>
        <begin position="104"/>
        <end position="241"/>
    </location>
</feature>
<name>A0A0F7PVN5_9LACO</name>
<dbReference type="Gene3D" id="3.90.1200.10">
    <property type="match status" value="1"/>
</dbReference>
<proteinExistence type="predicted"/>
<dbReference type="SUPFAM" id="SSF56112">
    <property type="entry name" value="Protein kinase-like (PK-like)"/>
    <property type="match status" value="1"/>
</dbReference>
<organism evidence="2 3">
    <name type="scientific">Ligilactobacillus salivarius str. Ren</name>
    <dbReference type="NCBI Taxonomy" id="1194971"/>
    <lineage>
        <taxon>Bacteria</taxon>
        <taxon>Bacillati</taxon>
        <taxon>Bacillota</taxon>
        <taxon>Bacilli</taxon>
        <taxon>Lactobacillales</taxon>
        <taxon>Lactobacillaceae</taxon>
        <taxon>Ligilactobacillus</taxon>
    </lineage>
</organism>
<dbReference type="AlphaFoldDB" id="A0A0F7PVN5"/>
<dbReference type="Pfam" id="PF01636">
    <property type="entry name" value="APH"/>
    <property type="match status" value="1"/>
</dbReference>